<evidence type="ECO:0000256" key="1">
    <source>
        <dbReference type="SAM" id="MobiDB-lite"/>
    </source>
</evidence>
<reference evidence="2" key="1">
    <citation type="submission" date="2022-03" db="EMBL/GenBank/DDBJ databases">
        <authorList>
            <person name="Alioto T."/>
            <person name="Alioto T."/>
            <person name="Gomez Garrido J."/>
        </authorList>
    </citation>
    <scope>NUCLEOTIDE SEQUENCE</scope>
</reference>
<feature type="compositionally biased region" description="Low complexity" evidence="1">
    <location>
        <begin position="46"/>
        <end position="60"/>
    </location>
</feature>
<feature type="non-terminal residue" evidence="2">
    <location>
        <position position="104"/>
    </location>
</feature>
<evidence type="ECO:0000313" key="3">
    <source>
        <dbReference type="Proteomes" id="UP001295444"/>
    </source>
</evidence>
<dbReference type="AlphaFoldDB" id="A0AAD1RE17"/>
<proteinExistence type="predicted"/>
<keyword evidence="3" id="KW-1185">Reference proteome</keyword>
<feature type="region of interest" description="Disordered" evidence="1">
    <location>
        <begin position="43"/>
        <end position="104"/>
    </location>
</feature>
<sequence length="104" mass="11759">MVDAQSNDVYVPPEYRYGATKPLTTRLNKLFDNFWARIEARHAVAQTQQRQSWSTRSKQSGDSQKGTGKPLGTTSMKQPATHRISPSWPKATRGMTSAHQPCRR</sequence>
<organism evidence="2 3">
    <name type="scientific">Pelobates cultripes</name>
    <name type="common">Western spadefoot toad</name>
    <dbReference type="NCBI Taxonomy" id="61616"/>
    <lineage>
        <taxon>Eukaryota</taxon>
        <taxon>Metazoa</taxon>
        <taxon>Chordata</taxon>
        <taxon>Craniata</taxon>
        <taxon>Vertebrata</taxon>
        <taxon>Euteleostomi</taxon>
        <taxon>Amphibia</taxon>
        <taxon>Batrachia</taxon>
        <taxon>Anura</taxon>
        <taxon>Pelobatoidea</taxon>
        <taxon>Pelobatidae</taxon>
        <taxon>Pelobates</taxon>
    </lineage>
</organism>
<accession>A0AAD1RE17</accession>
<gene>
    <name evidence="2" type="ORF">PECUL_23A014206</name>
</gene>
<dbReference type="Proteomes" id="UP001295444">
    <property type="component" value="Chromosome 02"/>
</dbReference>
<protein>
    <submittedName>
        <fullName evidence="2">Uncharacterized protein</fullName>
    </submittedName>
</protein>
<feature type="compositionally biased region" description="Polar residues" evidence="1">
    <location>
        <begin position="94"/>
        <end position="104"/>
    </location>
</feature>
<name>A0AAD1RE17_PELCU</name>
<dbReference type="EMBL" id="OW240913">
    <property type="protein sequence ID" value="CAH2249298.1"/>
    <property type="molecule type" value="Genomic_DNA"/>
</dbReference>
<evidence type="ECO:0000313" key="2">
    <source>
        <dbReference type="EMBL" id="CAH2249298.1"/>
    </source>
</evidence>
<feature type="compositionally biased region" description="Polar residues" evidence="1">
    <location>
        <begin position="61"/>
        <end position="78"/>
    </location>
</feature>